<organism evidence="1 2">
    <name type="scientific">Rhizophagus irregularis</name>
    <dbReference type="NCBI Taxonomy" id="588596"/>
    <lineage>
        <taxon>Eukaryota</taxon>
        <taxon>Fungi</taxon>
        <taxon>Fungi incertae sedis</taxon>
        <taxon>Mucoromycota</taxon>
        <taxon>Glomeromycotina</taxon>
        <taxon>Glomeromycetes</taxon>
        <taxon>Glomerales</taxon>
        <taxon>Glomeraceae</taxon>
        <taxon>Rhizophagus</taxon>
    </lineage>
</organism>
<sequence>NVKDYEGYNHILVKYKKYEILLNTDYVKPTKEFEQVIEEALNSMRSLKALQDIFNEYGHLFPQRIVLGKCLKNVVPNPSSSNAFSIATNDVNEIINLLNNLNISSLLTPKGKIIEKKDLHNWIQNTDNHLEIIEFDNNIPLYKILKVEQREKIDDILRDNSSVIMTGITDLKDLNNNNVEHYKRINLNSSLESDDYEVFGSIISENNSKLEEFYVNFALFDFNGFYAIIKKSKETNIDVANCNIFWMIIGKPSKLSVFSPINRRNIIVKYCKIPITLKPKQLNYHGLNLEVPLS</sequence>
<gene>
    <name evidence="1" type="ORF">RhiirA5_442457</name>
</gene>
<comment type="caution">
    <text evidence="1">The sequence shown here is derived from an EMBL/GenBank/DDBJ whole genome shotgun (WGS) entry which is preliminary data.</text>
</comment>
<feature type="non-terminal residue" evidence="1">
    <location>
        <position position="1"/>
    </location>
</feature>
<reference evidence="1 2" key="1">
    <citation type="submission" date="2016-04" db="EMBL/GenBank/DDBJ databases">
        <title>Genome analyses suggest a sexual origin of heterokaryosis in a supposedly ancient asexual fungus.</title>
        <authorList>
            <person name="Ropars J."/>
            <person name="Sedzielewska K."/>
            <person name="Noel J."/>
            <person name="Charron P."/>
            <person name="Farinelli L."/>
            <person name="Marton T."/>
            <person name="Kruger M."/>
            <person name="Pelin A."/>
            <person name="Brachmann A."/>
            <person name="Corradi N."/>
        </authorList>
    </citation>
    <scope>NUCLEOTIDE SEQUENCE [LARGE SCALE GENOMIC DNA]</scope>
    <source>
        <strain evidence="1 2">A5</strain>
    </source>
</reference>
<accession>A0A2N0NER4</accession>
<evidence type="ECO:0000313" key="2">
    <source>
        <dbReference type="Proteomes" id="UP000232722"/>
    </source>
</evidence>
<name>A0A2N0NER4_9GLOM</name>
<reference evidence="1 2" key="2">
    <citation type="submission" date="2017-09" db="EMBL/GenBank/DDBJ databases">
        <title>Extensive intraspecific genome diversity in a model arbuscular mycorrhizal fungus.</title>
        <authorList>
            <person name="Chen E.C."/>
            <person name="Morin E."/>
            <person name="Beaudet D."/>
            <person name="Noel J."/>
            <person name="Ndikumana S."/>
            <person name="Charron P."/>
            <person name="St-Onge C."/>
            <person name="Giorgi J."/>
            <person name="Grigoriev I.V."/>
            <person name="Roux C."/>
            <person name="Martin F.M."/>
            <person name="Corradi N."/>
        </authorList>
    </citation>
    <scope>NUCLEOTIDE SEQUENCE [LARGE SCALE GENOMIC DNA]</scope>
    <source>
        <strain evidence="1 2">A5</strain>
    </source>
</reference>
<dbReference type="AlphaFoldDB" id="A0A2N0NER4"/>
<proteinExistence type="predicted"/>
<protein>
    <submittedName>
        <fullName evidence="1">Uncharacterized protein</fullName>
    </submittedName>
</protein>
<dbReference type="Proteomes" id="UP000232722">
    <property type="component" value="Unassembled WGS sequence"/>
</dbReference>
<dbReference type="EMBL" id="LLXJ01009061">
    <property type="protein sequence ID" value="PKB93065.1"/>
    <property type="molecule type" value="Genomic_DNA"/>
</dbReference>
<evidence type="ECO:0000313" key="1">
    <source>
        <dbReference type="EMBL" id="PKB93065.1"/>
    </source>
</evidence>